<name>A0A2X2D7H2_PSELU</name>
<accession>A0A2X2D7H2</accession>
<evidence type="ECO:0000313" key="3">
    <source>
        <dbReference type="Proteomes" id="UP000250443"/>
    </source>
</evidence>
<gene>
    <name evidence="1" type="ORF">IRZ65_21990</name>
    <name evidence="2" type="ORF">NCTC11842_05722</name>
</gene>
<dbReference type="Proteomes" id="UP000626180">
    <property type="component" value="Unassembled WGS sequence"/>
</dbReference>
<evidence type="ECO:0000313" key="4">
    <source>
        <dbReference type="Proteomes" id="UP000626180"/>
    </source>
</evidence>
<dbReference type="EMBL" id="UAUF01000015">
    <property type="protein sequence ID" value="SPZ16687.1"/>
    <property type="molecule type" value="Genomic_DNA"/>
</dbReference>
<sequence length="81" mass="9259">MNLIADKLARLDPPLKFLFEPRGTDMLLTLIDPAVPARVQRRLDPKLMMNKDALNLTLVYAVNELRAKGSHVPLEKDYIFI</sequence>
<organism evidence="2 3">
    <name type="scientific">Pseudomonas luteola</name>
    <dbReference type="NCBI Taxonomy" id="47886"/>
    <lineage>
        <taxon>Bacteria</taxon>
        <taxon>Pseudomonadati</taxon>
        <taxon>Pseudomonadota</taxon>
        <taxon>Gammaproteobacteria</taxon>
        <taxon>Pseudomonadales</taxon>
        <taxon>Pseudomonadaceae</taxon>
        <taxon>Pseudomonas</taxon>
    </lineage>
</organism>
<dbReference type="GeneID" id="300268282"/>
<dbReference type="AlphaFoldDB" id="A0A2X2D7H2"/>
<protein>
    <submittedName>
        <fullName evidence="2">Uncharacterized protein</fullName>
    </submittedName>
</protein>
<reference evidence="2 3" key="1">
    <citation type="submission" date="2018-06" db="EMBL/GenBank/DDBJ databases">
        <authorList>
            <consortium name="Pathogen Informatics"/>
            <person name="Doyle S."/>
        </authorList>
    </citation>
    <scope>NUCLEOTIDE SEQUENCE [LARGE SCALE GENOMIC DNA]</scope>
    <source>
        <strain evidence="2 3">NCTC11842</strain>
    </source>
</reference>
<dbReference type="RefSeq" id="WP_010798707.1">
    <property type="nucleotide sequence ID" value="NZ_CP044085.1"/>
</dbReference>
<evidence type="ECO:0000313" key="2">
    <source>
        <dbReference type="EMBL" id="SPZ16687.1"/>
    </source>
</evidence>
<keyword evidence="4" id="KW-1185">Reference proteome</keyword>
<dbReference type="EMBL" id="JADMCD010000016">
    <property type="protein sequence ID" value="MBF8643340.1"/>
    <property type="molecule type" value="Genomic_DNA"/>
</dbReference>
<proteinExistence type="predicted"/>
<reference evidence="1 4" key="2">
    <citation type="submission" date="2020-10" db="EMBL/GenBank/DDBJ databases">
        <title>Genome sequences of Pseudomonas isolates.</title>
        <authorList>
            <person name="Wessels L."/>
            <person name="Reich F."/>
            <person name="Hammerl J."/>
        </authorList>
    </citation>
    <scope>NUCLEOTIDE SEQUENCE [LARGE SCALE GENOMIC DNA]</scope>
    <source>
        <strain evidence="1 4">20-MO00624-0</strain>
    </source>
</reference>
<evidence type="ECO:0000313" key="1">
    <source>
        <dbReference type="EMBL" id="MBF8643340.1"/>
    </source>
</evidence>
<dbReference type="Proteomes" id="UP000250443">
    <property type="component" value="Unassembled WGS sequence"/>
</dbReference>